<dbReference type="Proteomes" id="UP000001514">
    <property type="component" value="Unassembled WGS sequence"/>
</dbReference>
<reference evidence="1 2" key="1">
    <citation type="journal article" date="2011" name="Science">
        <title>The Selaginella genome identifies genetic changes associated with the evolution of vascular plants.</title>
        <authorList>
            <person name="Banks J.A."/>
            <person name="Nishiyama T."/>
            <person name="Hasebe M."/>
            <person name="Bowman J.L."/>
            <person name="Gribskov M."/>
            <person name="dePamphilis C."/>
            <person name="Albert V.A."/>
            <person name="Aono N."/>
            <person name="Aoyama T."/>
            <person name="Ambrose B.A."/>
            <person name="Ashton N.W."/>
            <person name="Axtell M.J."/>
            <person name="Barker E."/>
            <person name="Barker M.S."/>
            <person name="Bennetzen J.L."/>
            <person name="Bonawitz N.D."/>
            <person name="Chapple C."/>
            <person name="Cheng C."/>
            <person name="Correa L.G."/>
            <person name="Dacre M."/>
            <person name="DeBarry J."/>
            <person name="Dreyer I."/>
            <person name="Elias M."/>
            <person name="Engstrom E.M."/>
            <person name="Estelle M."/>
            <person name="Feng L."/>
            <person name="Finet C."/>
            <person name="Floyd S.K."/>
            <person name="Frommer W.B."/>
            <person name="Fujita T."/>
            <person name="Gramzow L."/>
            <person name="Gutensohn M."/>
            <person name="Harholt J."/>
            <person name="Hattori M."/>
            <person name="Heyl A."/>
            <person name="Hirai T."/>
            <person name="Hiwatashi Y."/>
            <person name="Ishikawa M."/>
            <person name="Iwata M."/>
            <person name="Karol K.G."/>
            <person name="Koehler B."/>
            <person name="Kolukisaoglu U."/>
            <person name="Kubo M."/>
            <person name="Kurata T."/>
            <person name="Lalonde S."/>
            <person name="Li K."/>
            <person name="Li Y."/>
            <person name="Litt A."/>
            <person name="Lyons E."/>
            <person name="Manning G."/>
            <person name="Maruyama T."/>
            <person name="Michael T.P."/>
            <person name="Mikami K."/>
            <person name="Miyazaki S."/>
            <person name="Morinaga S."/>
            <person name="Murata T."/>
            <person name="Mueller-Roeber B."/>
            <person name="Nelson D.R."/>
            <person name="Obara M."/>
            <person name="Oguri Y."/>
            <person name="Olmstead R.G."/>
            <person name="Onodera N."/>
            <person name="Petersen B.L."/>
            <person name="Pils B."/>
            <person name="Prigge M."/>
            <person name="Rensing S.A."/>
            <person name="Riano-Pachon D.M."/>
            <person name="Roberts A.W."/>
            <person name="Sato Y."/>
            <person name="Scheller H.V."/>
            <person name="Schulz B."/>
            <person name="Schulz C."/>
            <person name="Shakirov E.V."/>
            <person name="Shibagaki N."/>
            <person name="Shinohara N."/>
            <person name="Shippen D.E."/>
            <person name="Soerensen I."/>
            <person name="Sotooka R."/>
            <person name="Sugimoto N."/>
            <person name="Sugita M."/>
            <person name="Sumikawa N."/>
            <person name="Tanurdzic M."/>
            <person name="Theissen G."/>
            <person name="Ulvskov P."/>
            <person name="Wakazuki S."/>
            <person name="Weng J.K."/>
            <person name="Willats W.W."/>
            <person name="Wipf D."/>
            <person name="Wolf P.G."/>
            <person name="Yang L."/>
            <person name="Zimmer A.D."/>
            <person name="Zhu Q."/>
            <person name="Mitros T."/>
            <person name="Hellsten U."/>
            <person name="Loque D."/>
            <person name="Otillar R."/>
            <person name="Salamov A."/>
            <person name="Schmutz J."/>
            <person name="Shapiro H."/>
            <person name="Lindquist E."/>
            <person name="Lucas S."/>
            <person name="Rokhsar D."/>
            <person name="Grigoriev I.V."/>
        </authorList>
    </citation>
    <scope>NUCLEOTIDE SEQUENCE [LARGE SCALE GENOMIC DNA]</scope>
</reference>
<evidence type="ECO:0000313" key="2">
    <source>
        <dbReference type="Proteomes" id="UP000001514"/>
    </source>
</evidence>
<sequence length="122" mass="13736">MHEGAPPEITGTPMEVVVVGCALLAAQCEFQVKKSATVTEVDAFNLTKKRMAVIAKQKMEKHGFIGKVLQKLYWLNVQTLWMNKGMCKSYKKLLRPLQMPTCKHCVWLVRMVIGDNITSVKA</sequence>
<dbReference type="Gramene" id="EFJ09498">
    <property type="protein sequence ID" value="EFJ09498"/>
    <property type="gene ID" value="SELMODRAFT_428025"/>
</dbReference>
<dbReference type="KEGG" id="smo:SELMODRAFT_428025"/>
<organism evidence="2">
    <name type="scientific">Selaginella moellendorffii</name>
    <name type="common">Spikemoss</name>
    <dbReference type="NCBI Taxonomy" id="88036"/>
    <lineage>
        <taxon>Eukaryota</taxon>
        <taxon>Viridiplantae</taxon>
        <taxon>Streptophyta</taxon>
        <taxon>Embryophyta</taxon>
        <taxon>Tracheophyta</taxon>
        <taxon>Lycopodiopsida</taxon>
        <taxon>Selaginellales</taxon>
        <taxon>Selaginellaceae</taxon>
        <taxon>Selaginella</taxon>
    </lineage>
</organism>
<keyword evidence="2" id="KW-1185">Reference proteome</keyword>
<dbReference type="AlphaFoldDB" id="D8T1G7"/>
<dbReference type="InParanoid" id="D8T1G7"/>
<proteinExistence type="predicted"/>
<accession>D8T1G7</accession>
<gene>
    <name evidence="1" type="ORF">SELMODRAFT_428025</name>
</gene>
<name>D8T1G7_SELML</name>
<dbReference type="EMBL" id="GL377662">
    <property type="protein sequence ID" value="EFJ09498.1"/>
    <property type="molecule type" value="Genomic_DNA"/>
</dbReference>
<dbReference type="HOGENOM" id="CLU_2030732_0_0_1"/>
<evidence type="ECO:0000313" key="1">
    <source>
        <dbReference type="EMBL" id="EFJ09498.1"/>
    </source>
</evidence>
<protein>
    <submittedName>
        <fullName evidence="1">Uncharacterized protein</fullName>
    </submittedName>
</protein>